<gene>
    <name evidence="2" type="ORF">DKX38_002800</name>
</gene>
<proteinExistence type="predicted"/>
<sequence>MLRQEPCPLEVTFEILPEPEQHNRPFFLTNSKLHNRIPGHWGGGMKLAINVVAAIDTTPTTPASPSEDGSIPPSALSPTAPHTPVTTISRA</sequence>
<dbReference type="AlphaFoldDB" id="A0A5N5NPN2"/>
<name>A0A5N5NPN2_9ROSI</name>
<accession>A0A5N5NPN2</accession>
<dbReference type="Proteomes" id="UP000326939">
    <property type="component" value="Chromosome 2"/>
</dbReference>
<dbReference type="EMBL" id="VDCV01000002">
    <property type="protein sequence ID" value="KAB5569007.1"/>
    <property type="molecule type" value="Genomic_DNA"/>
</dbReference>
<reference evidence="3" key="1">
    <citation type="journal article" date="2019" name="Gigascience">
        <title>De novo genome assembly of the endangered Acer yangbiense, a plant species with extremely small populations endemic to Yunnan Province, China.</title>
        <authorList>
            <person name="Yang J."/>
            <person name="Wariss H.M."/>
            <person name="Tao L."/>
            <person name="Zhang R."/>
            <person name="Yun Q."/>
            <person name="Hollingsworth P."/>
            <person name="Dao Z."/>
            <person name="Luo G."/>
            <person name="Guo H."/>
            <person name="Ma Y."/>
            <person name="Sun W."/>
        </authorList>
    </citation>
    <scope>NUCLEOTIDE SEQUENCE [LARGE SCALE GENOMIC DNA]</scope>
    <source>
        <strain evidence="3">cv. br00</strain>
    </source>
</reference>
<evidence type="ECO:0000313" key="3">
    <source>
        <dbReference type="Proteomes" id="UP000326939"/>
    </source>
</evidence>
<comment type="caution">
    <text evidence="2">The sequence shown here is derived from an EMBL/GenBank/DDBJ whole genome shotgun (WGS) entry which is preliminary data.</text>
</comment>
<protein>
    <submittedName>
        <fullName evidence="2">Uncharacterized protein</fullName>
    </submittedName>
</protein>
<evidence type="ECO:0000256" key="1">
    <source>
        <dbReference type="SAM" id="MobiDB-lite"/>
    </source>
</evidence>
<feature type="region of interest" description="Disordered" evidence="1">
    <location>
        <begin position="58"/>
        <end position="91"/>
    </location>
</feature>
<organism evidence="2 3">
    <name type="scientific">Salix brachista</name>
    <dbReference type="NCBI Taxonomy" id="2182728"/>
    <lineage>
        <taxon>Eukaryota</taxon>
        <taxon>Viridiplantae</taxon>
        <taxon>Streptophyta</taxon>
        <taxon>Embryophyta</taxon>
        <taxon>Tracheophyta</taxon>
        <taxon>Spermatophyta</taxon>
        <taxon>Magnoliopsida</taxon>
        <taxon>eudicotyledons</taxon>
        <taxon>Gunneridae</taxon>
        <taxon>Pentapetalae</taxon>
        <taxon>rosids</taxon>
        <taxon>fabids</taxon>
        <taxon>Malpighiales</taxon>
        <taxon>Salicaceae</taxon>
        <taxon>Saliceae</taxon>
        <taxon>Salix</taxon>
    </lineage>
</organism>
<evidence type="ECO:0000313" key="2">
    <source>
        <dbReference type="EMBL" id="KAB5569007.1"/>
    </source>
</evidence>
<keyword evidence="3" id="KW-1185">Reference proteome</keyword>